<gene>
    <name evidence="2" type="ORF">DSAG12_00115</name>
</gene>
<name>A0A5B9D5Q0_9ARCH</name>
<dbReference type="KEGG" id="psyt:DSAG12_00115"/>
<feature type="transmembrane region" description="Helical" evidence="1">
    <location>
        <begin position="251"/>
        <end position="272"/>
    </location>
</feature>
<feature type="transmembrane region" description="Helical" evidence="1">
    <location>
        <begin position="80"/>
        <end position="101"/>
    </location>
</feature>
<keyword evidence="1" id="KW-0472">Membrane</keyword>
<evidence type="ECO:0000256" key="1">
    <source>
        <dbReference type="SAM" id="Phobius"/>
    </source>
</evidence>
<dbReference type="GeneID" id="41328120"/>
<reference evidence="2 3" key="2">
    <citation type="journal article" date="2024" name="Int. J. Syst. Evol. Microbiol.">
        <title>Promethearchaeum syntrophicum gen. nov., sp. nov., an anaerobic, obligately syntrophic archaeon, the first isolate of the lineage 'Asgard' archaea, and proposal of the new archaeal phylum Promethearchaeota phyl. nov. and kingdom Promethearchaeati regn. nov.</title>
        <authorList>
            <person name="Imachi H."/>
            <person name="Nobu M.K."/>
            <person name="Kato S."/>
            <person name="Takaki Y."/>
            <person name="Miyazaki M."/>
            <person name="Miyata M."/>
            <person name="Ogawara M."/>
            <person name="Saito Y."/>
            <person name="Sakai S."/>
            <person name="Tahara Y.O."/>
            <person name="Takano Y."/>
            <person name="Tasumi E."/>
            <person name="Uematsu K."/>
            <person name="Yoshimura T."/>
            <person name="Itoh T."/>
            <person name="Ohkuma M."/>
            <person name="Takai K."/>
        </authorList>
    </citation>
    <scope>NUCLEOTIDE SEQUENCE [LARGE SCALE GENOMIC DNA]</scope>
    <source>
        <strain evidence="2 3">MK-D1</strain>
    </source>
</reference>
<organism evidence="2 3">
    <name type="scientific">Promethearchaeum syntrophicum</name>
    <dbReference type="NCBI Taxonomy" id="2594042"/>
    <lineage>
        <taxon>Archaea</taxon>
        <taxon>Promethearchaeati</taxon>
        <taxon>Promethearchaeota</taxon>
        <taxon>Promethearchaeia</taxon>
        <taxon>Promethearchaeales</taxon>
        <taxon>Promethearchaeaceae</taxon>
        <taxon>Promethearchaeum</taxon>
    </lineage>
</organism>
<dbReference type="AlphaFoldDB" id="A0A5B9D5Q0"/>
<evidence type="ECO:0000313" key="2">
    <source>
        <dbReference type="EMBL" id="QEE14303.1"/>
    </source>
</evidence>
<dbReference type="EMBL" id="CP042905">
    <property type="protein sequence ID" value="QEE14303.1"/>
    <property type="molecule type" value="Genomic_DNA"/>
</dbReference>
<proteinExistence type="predicted"/>
<evidence type="ECO:0000313" key="3">
    <source>
        <dbReference type="Proteomes" id="UP000321408"/>
    </source>
</evidence>
<keyword evidence="1" id="KW-0812">Transmembrane</keyword>
<feature type="transmembrane region" description="Helical" evidence="1">
    <location>
        <begin position="284"/>
        <end position="301"/>
    </location>
</feature>
<protein>
    <recommendedName>
        <fullName evidence="4">TFIIB-type zinc ribbon-containing protein</fullName>
    </recommendedName>
</protein>
<keyword evidence="1" id="KW-1133">Transmembrane helix</keyword>
<feature type="transmembrane region" description="Helical" evidence="1">
    <location>
        <begin position="113"/>
        <end position="137"/>
    </location>
</feature>
<dbReference type="Proteomes" id="UP000321408">
    <property type="component" value="Chromosome"/>
</dbReference>
<accession>A0A5B9D5Q0</accession>
<feature type="transmembrane region" description="Helical" evidence="1">
    <location>
        <begin position="209"/>
        <end position="231"/>
    </location>
</feature>
<keyword evidence="3" id="KW-1185">Reference proteome</keyword>
<sequence>MGRCSSCGAESDLDEYVCSNCGYHIKTERIEGIPFLSYLFKRPEKKWYKPDKILMRIAKTIYNPAWAFFDINKKKKSGTILILLINALFFGLWGVAINIHVTVAEMPFLQKFLNGLAIFLVLFIFSILYYSIIFWVYDLSFSLASNFSVQLDGILAIRFNIQTKKGSLKELMSGKKRLQRQISEDTIKLEGAKQKKPLKKIKQTGKYKIMRYAYTPLIVINFVGFLLLLVALPTRDNTQIADLFSSPVWTIIYLLEALTLILWIPVLVTLALREIGNTNTTKLLIGNVVIGVILSFLLILLRPDIGAGDLNLIALFQGATS</sequence>
<reference evidence="2 3" key="1">
    <citation type="journal article" date="2020" name="Nature">
        <title>Isolation of an archaeon at the prokaryote-eukaryote interface.</title>
        <authorList>
            <person name="Imachi H."/>
            <person name="Nobu M.K."/>
            <person name="Nakahara N."/>
            <person name="Morono Y."/>
            <person name="Ogawara M."/>
            <person name="Takaki Y."/>
            <person name="Takano Y."/>
            <person name="Uematsu K."/>
            <person name="Ikuta T."/>
            <person name="Ito M."/>
            <person name="Matsui Y."/>
            <person name="Miyazaki M."/>
            <person name="Murata K."/>
            <person name="Saito Y."/>
            <person name="Sakai S."/>
            <person name="Song C."/>
            <person name="Tasumi E."/>
            <person name="Yamanaka Y."/>
            <person name="Yamaguchi T."/>
            <person name="Kamagata Y."/>
            <person name="Tamaki H."/>
            <person name="Takai K."/>
        </authorList>
    </citation>
    <scope>NUCLEOTIDE SEQUENCE [LARGE SCALE GENOMIC DNA]</scope>
    <source>
        <strain evidence="2 3">MK-D1</strain>
    </source>
</reference>
<evidence type="ECO:0008006" key="4">
    <source>
        <dbReference type="Google" id="ProtNLM"/>
    </source>
</evidence>
<dbReference type="RefSeq" id="WP_147661262.1">
    <property type="nucleotide sequence ID" value="NZ_CP042905.2"/>
</dbReference>